<dbReference type="AlphaFoldDB" id="A0ABD0P4W3"/>
<feature type="region of interest" description="Disordered" evidence="1">
    <location>
        <begin position="45"/>
        <end position="82"/>
    </location>
</feature>
<name>A0ABD0P4W3_CIRMR</name>
<gene>
    <name evidence="2" type="ORF">M9458_033734</name>
</gene>
<dbReference type="EMBL" id="JAMKFB020000017">
    <property type="protein sequence ID" value="KAL0169138.1"/>
    <property type="molecule type" value="Genomic_DNA"/>
</dbReference>
<feature type="compositionally biased region" description="Basic and acidic residues" evidence="1">
    <location>
        <begin position="19"/>
        <end position="33"/>
    </location>
</feature>
<evidence type="ECO:0000256" key="1">
    <source>
        <dbReference type="SAM" id="MobiDB-lite"/>
    </source>
</evidence>
<comment type="caution">
    <text evidence="2">The sequence shown here is derived from an EMBL/GenBank/DDBJ whole genome shotgun (WGS) entry which is preliminary data.</text>
</comment>
<sequence length="82" mass="8927">QPAKPKSEDVPELGQGFSEMKDEGDSETEQKTKPDIILSALARAQKARPPVLPNITVQETRDNTVPTIVIMPSESPGPTEMK</sequence>
<feature type="compositionally biased region" description="Polar residues" evidence="1">
    <location>
        <begin position="55"/>
        <end position="66"/>
    </location>
</feature>
<organism evidence="2 3">
    <name type="scientific">Cirrhinus mrigala</name>
    <name type="common">Mrigala</name>
    <dbReference type="NCBI Taxonomy" id="683832"/>
    <lineage>
        <taxon>Eukaryota</taxon>
        <taxon>Metazoa</taxon>
        <taxon>Chordata</taxon>
        <taxon>Craniata</taxon>
        <taxon>Vertebrata</taxon>
        <taxon>Euteleostomi</taxon>
        <taxon>Actinopterygii</taxon>
        <taxon>Neopterygii</taxon>
        <taxon>Teleostei</taxon>
        <taxon>Ostariophysi</taxon>
        <taxon>Cypriniformes</taxon>
        <taxon>Cyprinidae</taxon>
        <taxon>Labeoninae</taxon>
        <taxon>Labeonini</taxon>
        <taxon>Cirrhinus</taxon>
    </lineage>
</organism>
<feature type="non-terminal residue" evidence="2">
    <location>
        <position position="1"/>
    </location>
</feature>
<dbReference type="Proteomes" id="UP001529510">
    <property type="component" value="Unassembled WGS sequence"/>
</dbReference>
<reference evidence="2 3" key="1">
    <citation type="submission" date="2024-05" db="EMBL/GenBank/DDBJ databases">
        <title>Genome sequencing and assembly of Indian major carp, Cirrhinus mrigala (Hamilton, 1822).</title>
        <authorList>
            <person name="Mohindra V."/>
            <person name="Chowdhury L.M."/>
            <person name="Lal K."/>
            <person name="Jena J.K."/>
        </authorList>
    </citation>
    <scope>NUCLEOTIDE SEQUENCE [LARGE SCALE GENOMIC DNA]</scope>
    <source>
        <strain evidence="2">CM1030</strain>
        <tissue evidence="2">Blood</tissue>
    </source>
</reference>
<feature type="non-terminal residue" evidence="2">
    <location>
        <position position="82"/>
    </location>
</feature>
<accession>A0ABD0P4W3</accession>
<evidence type="ECO:0000313" key="2">
    <source>
        <dbReference type="EMBL" id="KAL0169138.1"/>
    </source>
</evidence>
<proteinExistence type="predicted"/>
<keyword evidence="3" id="KW-1185">Reference proteome</keyword>
<protein>
    <submittedName>
        <fullName evidence="2">Uncharacterized protein</fullName>
    </submittedName>
</protein>
<feature type="region of interest" description="Disordered" evidence="1">
    <location>
        <begin position="1"/>
        <end position="33"/>
    </location>
</feature>
<evidence type="ECO:0000313" key="3">
    <source>
        <dbReference type="Proteomes" id="UP001529510"/>
    </source>
</evidence>